<dbReference type="SUPFAM" id="SSF50331">
    <property type="entry name" value="MOP-like"/>
    <property type="match status" value="1"/>
</dbReference>
<evidence type="ECO:0000256" key="7">
    <source>
        <dbReference type="ARBA" id="ARBA00023136"/>
    </source>
</evidence>
<keyword evidence="1" id="KW-0813">Transport</keyword>
<evidence type="ECO:0000313" key="12">
    <source>
        <dbReference type="Proteomes" id="UP000321234"/>
    </source>
</evidence>
<feature type="domain" description="ABC transporter" evidence="9">
    <location>
        <begin position="1"/>
        <end position="251"/>
    </location>
</feature>
<dbReference type="EMBL" id="VKAC01000001">
    <property type="protein sequence ID" value="TXR58197.1"/>
    <property type="molecule type" value="Genomic_DNA"/>
</dbReference>
<keyword evidence="3 8" id="KW-0500">Molybdenum</keyword>
<dbReference type="Gene3D" id="3.40.50.300">
    <property type="entry name" value="P-loop containing nucleotide triphosphate hydrolases"/>
    <property type="match status" value="1"/>
</dbReference>
<dbReference type="Pfam" id="PF03459">
    <property type="entry name" value="TOBE"/>
    <property type="match status" value="1"/>
</dbReference>
<dbReference type="InterPro" id="IPR004606">
    <property type="entry name" value="Mop_domain"/>
</dbReference>
<proteinExistence type="predicted"/>
<evidence type="ECO:0000259" key="9">
    <source>
        <dbReference type="PROSITE" id="PS50893"/>
    </source>
</evidence>
<evidence type="ECO:0000313" key="11">
    <source>
        <dbReference type="EMBL" id="TXR58197.1"/>
    </source>
</evidence>
<dbReference type="SUPFAM" id="SSF52540">
    <property type="entry name" value="P-loop containing nucleoside triphosphate hydrolases"/>
    <property type="match status" value="1"/>
</dbReference>
<feature type="domain" description="Mop" evidence="10">
    <location>
        <begin position="307"/>
        <end position="381"/>
    </location>
</feature>
<dbReference type="Proteomes" id="UP000321234">
    <property type="component" value="Unassembled WGS sequence"/>
</dbReference>
<evidence type="ECO:0000256" key="1">
    <source>
        <dbReference type="ARBA" id="ARBA00022448"/>
    </source>
</evidence>
<dbReference type="GO" id="GO:0005524">
    <property type="term" value="F:ATP binding"/>
    <property type="evidence" value="ECO:0007669"/>
    <property type="project" value="UniProtKB-KW"/>
</dbReference>
<dbReference type="InterPro" id="IPR003593">
    <property type="entry name" value="AAA+_ATPase"/>
</dbReference>
<evidence type="ECO:0000256" key="8">
    <source>
        <dbReference type="PROSITE-ProRule" id="PRU01213"/>
    </source>
</evidence>
<keyword evidence="7" id="KW-0472">Membrane</keyword>
<evidence type="ECO:0000259" key="10">
    <source>
        <dbReference type="PROSITE" id="PS51866"/>
    </source>
</evidence>
<dbReference type="AlphaFoldDB" id="A0A5C8ZJZ8"/>
<evidence type="ECO:0000256" key="6">
    <source>
        <dbReference type="ARBA" id="ARBA00022967"/>
    </source>
</evidence>
<evidence type="ECO:0000256" key="4">
    <source>
        <dbReference type="ARBA" id="ARBA00022741"/>
    </source>
</evidence>
<dbReference type="PROSITE" id="PS51866">
    <property type="entry name" value="MOP"/>
    <property type="match status" value="1"/>
</dbReference>
<dbReference type="InterPro" id="IPR050334">
    <property type="entry name" value="Molybdenum_import_ModC"/>
</dbReference>
<accession>A0A5C8ZJZ8</accession>
<dbReference type="PANTHER" id="PTHR43514">
    <property type="entry name" value="ABC TRANSPORTER I FAMILY MEMBER 10"/>
    <property type="match status" value="1"/>
</dbReference>
<dbReference type="GO" id="GO:0015689">
    <property type="term" value="P:molybdate ion transport"/>
    <property type="evidence" value="ECO:0007669"/>
    <property type="project" value="InterPro"/>
</dbReference>
<dbReference type="InterPro" id="IPR008995">
    <property type="entry name" value="Mo/tungstate-bd_C_term_dom"/>
</dbReference>
<dbReference type="PANTHER" id="PTHR43514:SF1">
    <property type="entry name" value="SULFATE_THIOSULFATE IMPORT ATP-BINDING PROTEIN CYSA"/>
    <property type="match status" value="1"/>
</dbReference>
<dbReference type="Pfam" id="PF00005">
    <property type="entry name" value="ABC_tran"/>
    <property type="match status" value="1"/>
</dbReference>
<name>A0A5C8ZJZ8_9ACTN</name>
<dbReference type="OrthoDB" id="9112331at2"/>
<evidence type="ECO:0000256" key="5">
    <source>
        <dbReference type="ARBA" id="ARBA00022840"/>
    </source>
</evidence>
<dbReference type="PROSITE" id="PS50893">
    <property type="entry name" value="ABC_TRANSPORTER_2"/>
    <property type="match status" value="1"/>
</dbReference>
<dbReference type="InterPro" id="IPR027417">
    <property type="entry name" value="P-loop_NTPase"/>
</dbReference>
<sequence>MLVDAVVADRRVSARVRVPPGEVVALLGANGAGKSTLLGVAAGLLRPDRGRVELDGRVLLSVGTSGPDDTSAAAGAPGGPVDVPPHRRGVALLAQEALLFPHLSVLDNVAFGPRAAGAGRRAARQSAQRWLERVDVAHLADRRPGQLSGGQAQRVAVARALAAQPRALLLDEPMAALDVAAAPEVRQLLRRVLSAPPTGSAPPVLLVTHDPLDALALADRAVVLDAGRVVEEGPVREVLAQPRSAFAARLAGLDLLAGTAASGGLLTAAGHPVAGVLDPGCRPGEPAVAVFSPAAVAVHRDHPAPGASSPRNALAVTVTAVEPRGALVRVRARLEAGAAEALEAGPVLAADVTAASAADLDLVPGARVWFAVKAAEVAVHAARR</sequence>
<dbReference type="SMART" id="SM00382">
    <property type="entry name" value="AAA"/>
    <property type="match status" value="1"/>
</dbReference>
<dbReference type="InterPro" id="IPR017871">
    <property type="entry name" value="ABC_transporter-like_CS"/>
</dbReference>
<dbReference type="GO" id="GO:0016887">
    <property type="term" value="F:ATP hydrolysis activity"/>
    <property type="evidence" value="ECO:0007669"/>
    <property type="project" value="InterPro"/>
</dbReference>
<keyword evidence="2" id="KW-1003">Cell membrane</keyword>
<evidence type="ECO:0000256" key="3">
    <source>
        <dbReference type="ARBA" id="ARBA00022505"/>
    </source>
</evidence>
<organism evidence="11 12">
    <name type="scientific">Quadrisphaera setariae</name>
    <dbReference type="NCBI Taxonomy" id="2593304"/>
    <lineage>
        <taxon>Bacteria</taxon>
        <taxon>Bacillati</taxon>
        <taxon>Actinomycetota</taxon>
        <taxon>Actinomycetes</taxon>
        <taxon>Kineosporiales</taxon>
        <taxon>Kineosporiaceae</taxon>
        <taxon>Quadrisphaera</taxon>
    </lineage>
</organism>
<keyword evidence="12" id="KW-1185">Reference proteome</keyword>
<dbReference type="InterPro" id="IPR005116">
    <property type="entry name" value="Transp-assoc_OB_typ1"/>
</dbReference>
<keyword evidence="6" id="KW-1278">Translocase</keyword>
<evidence type="ECO:0000256" key="2">
    <source>
        <dbReference type="ARBA" id="ARBA00022475"/>
    </source>
</evidence>
<keyword evidence="5 11" id="KW-0067">ATP-binding</keyword>
<gene>
    <name evidence="11" type="ORF">FMM08_00245</name>
</gene>
<protein>
    <submittedName>
        <fullName evidence="11">ATP-binding cassette domain-containing protein</fullName>
    </submittedName>
</protein>
<dbReference type="InterPro" id="IPR003439">
    <property type="entry name" value="ABC_transporter-like_ATP-bd"/>
</dbReference>
<dbReference type="PROSITE" id="PS00211">
    <property type="entry name" value="ABC_TRANSPORTER_1"/>
    <property type="match status" value="1"/>
</dbReference>
<keyword evidence="4" id="KW-0547">Nucleotide-binding</keyword>
<comment type="caution">
    <text evidence="11">The sequence shown here is derived from an EMBL/GenBank/DDBJ whole genome shotgun (WGS) entry which is preliminary data.</text>
</comment>
<dbReference type="Gene3D" id="2.40.50.100">
    <property type="match status" value="1"/>
</dbReference>
<reference evidence="11 12" key="1">
    <citation type="submission" date="2019-07" db="EMBL/GenBank/DDBJ databases">
        <title>Quadrisphaera sp. strain DD2A genome sequencing and assembly.</title>
        <authorList>
            <person name="Kim I."/>
        </authorList>
    </citation>
    <scope>NUCLEOTIDE SEQUENCE [LARGE SCALE GENOMIC DNA]</scope>
    <source>
        <strain evidence="11 12">DD2A</strain>
    </source>
</reference>